<dbReference type="RefSeq" id="WP_069680732.1">
    <property type="nucleotide sequence ID" value="NZ_CP017253.2"/>
</dbReference>
<gene>
    <name evidence="3" type="ORF">BGI42_13025</name>
</gene>
<evidence type="ECO:0000256" key="1">
    <source>
        <dbReference type="SAM" id="MobiDB-lite"/>
    </source>
</evidence>
<protein>
    <submittedName>
        <fullName evidence="3">Uncharacterized protein</fullName>
    </submittedName>
</protein>
<evidence type="ECO:0000313" key="4">
    <source>
        <dbReference type="Proteomes" id="UP000094652"/>
    </source>
</evidence>
<name>A0A1D7XMM7_9CLOT</name>
<keyword evidence="4" id="KW-1185">Reference proteome</keyword>
<dbReference type="OrthoDB" id="9956544at2"/>
<dbReference type="EMBL" id="CP017253">
    <property type="protein sequence ID" value="AOR24605.1"/>
    <property type="molecule type" value="Genomic_DNA"/>
</dbReference>
<proteinExistence type="predicted"/>
<reference evidence="4" key="1">
    <citation type="submission" date="2016-09" db="EMBL/GenBank/DDBJ databases">
        <title>Genomics of Clostridium taeniosporum, an organism which forms endospores with ribbon-like appendages.</title>
        <authorList>
            <person name="Walker J.R."/>
        </authorList>
    </citation>
    <scope>NUCLEOTIDE SEQUENCE [LARGE SCALE GENOMIC DNA]</scope>
    <source>
        <strain evidence="4">1/k</strain>
    </source>
</reference>
<feature type="compositionally biased region" description="Basic and acidic residues" evidence="1">
    <location>
        <begin position="47"/>
        <end position="59"/>
    </location>
</feature>
<feature type="transmembrane region" description="Helical" evidence="2">
    <location>
        <begin position="92"/>
        <end position="110"/>
    </location>
</feature>
<sequence length="111" mass="12583">MKCPYCNKELGEKNECITSGCYAFGKIFPRYDLEEKPVGKFSNSHKNQKETIKSQEKIDNSTINSKLEEIEKNAKSQKNIPEENDVGTSTNAGLYILIAIIILLIIGFLYF</sequence>
<feature type="region of interest" description="Disordered" evidence="1">
    <location>
        <begin position="39"/>
        <end position="65"/>
    </location>
</feature>
<evidence type="ECO:0000313" key="3">
    <source>
        <dbReference type="EMBL" id="AOR24605.1"/>
    </source>
</evidence>
<keyword evidence="2" id="KW-0812">Transmembrane</keyword>
<keyword evidence="2" id="KW-0472">Membrane</keyword>
<accession>A0A1D7XMM7</accession>
<organism evidence="3 4">
    <name type="scientific">Clostridium taeniosporum</name>
    <dbReference type="NCBI Taxonomy" id="394958"/>
    <lineage>
        <taxon>Bacteria</taxon>
        <taxon>Bacillati</taxon>
        <taxon>Bacillota</taxon>
        <taxon>Clostridia</taxon>
        <taxon>Eubacteriales</taxon>
        <taxon>Clostridiaceae</taxon>
        <taxon>Clostridium</taxon>
    </lineage>
</organism>
<evidence type="ECO:0000256" key="2">
    <source>
        <dbReference type="SAM" id="Phobius"/>
    </source>
</evidence>
<dbReference type="AlphaFoldDB" id="A0A1D7XMM7"/>
<dbReference type="Proteomes" id="UP000094652">
    <property type="component" value="Chromosome"/>
</dbReference>
<keyword evidence="2" id="KW-1133">Transmembrane helix</keyword>
<dbReference type="KEGG" id="ctae:BGI42_13025"/>